<dbReference type="Proteomes" id="UP000231932">
    <property type="component" value="Chromosome"/>
</dbReference>
<sequence>MIRVKVERDRRGRIRRLKVSGHAGWSEAGHDIVCAAVSALTLNLVNSCQSLLGVSLPATARNGFLDLDVPPDLPDEVSDKVQLLLESCVFGLWQTAVQYRHHITMSGEVKGRWNAC</sequence>
<keyword evidence="2 7" id="KW-0645">Protease</keyword>
<comment type="similarity">
    <text evidence="5">Belongs to the Prp family.</text>
</comment>
<dbReference type="InterPro" id="IPR007422">
    <property type="entry name" value="Peptidase_Prp"/>
</dbReference>
<proteinExistence type="inferred from homology"/>
<reference evidence="7" key="2">
    <citation type="journal article" date="2018" name="Genome Announc.">
        <title>Complete Genome Sequence of Kyrpidia sp. Strain EA-1, a Thermophilic Knallgas Bacterium, Isolated from the Azores.</title>
        <authorList>
            <person name="Reiner J.E."/>
            <person name="Lapp C.J."/>
            <person name="Bunk B."/>
            <person name="Sproer C."/>
            <person name="Overmann J."/>
            <person name="Gescher J."/>
        </authorList>
    </citation>
    <scope>NUCLEOTIDE SEQUENCE</scope>
    <source>
        <strain evidence="7">EA-1</strain>
    </source>
</reference>
<dbReference type="Gene3D" id="3.30.70.1490">
    <property type="entry name" value="Cysteine protease Prp"/>
    <property type="match status" value="1"/>
</dbReference>
<dbReference type="OrthoDB" id="48998at2"/>
<dbReference type="InterPro" id="IPR036764">
    <property type="entry name" value="Peptidase_Prp_sf"/>
</dbReference>
<dbReference type="PANTHER" id="PTHR39178:SF1">
    <property type="entry name" value="RIBOSOMAL-PROCESSING CYSTEINE PROTEASE PRP"/>
    <property type="match status" value="1"/>
</dbReference>
<dbReference type="EMBL" id="LR792683">
    <property type="protein sequence ID" value="CAB3391933.1"/>
    <property type="molecule type" value="Genomic_DNA"/>
</dbReference>
<dbReference type="Pfam" id="PF04327">
    <property type="entry name" value="Peptidase_Prp"/>
    <property type="match status" value="1"/>
</dbReference>
<evidence type="ECO:0000256" key="1">
    <source>
        <dbReference type="ARBA" id="ARBA00022517"/>
    </source>
</evidence>
<dbReference type="SUPFAM" id="SSF118010">
    <property type="entry name" value="TM1457-like"/>
    <property type="match status" value="1"/>
</dbReference>
<name>A0A2K8N6Y5_9BACL</name>
<dbReference type="KEGG" id="kyr:CVV65_04850"/>
<evidence type="ECO:0000256" key="2">
    <source>
        <dbReference type="ARBA" id="ARBA00022670"/>
    </source>
</evidence>
<evidence type="ECO:0000256" key="5">
    <source>
        <dbReference type="ARBA" id="ARBA00044503"/>
    </source>
</evidence>
<evidence type="ECO:0000313" key="10">
    <source>
        <dbReference type="Proteomes" id="UP000502196"/>
    </source>
</evidence>
<keyword evidence="9" id="KW-1185">Reference proteome</keyword>
<organism evidence="7 9">
    <name type="scientific">Kyrpidia spormannii</name>
    <dbReference type="NCBI Taxonomy" id="2055160"/>
    <lineage>
        <taxon>Bacteria</taxon>
        <taxon>Bacillati</taxon>
        <taxon>Bacillota</taxon>
        <taxon>Bacilli</taxon>
        <taxon>Bacillales</taxon>
        <taxon>Alicyclobacillaceae</taxon>
        <taxon>Kyrpidia</taxon>
    </lineage>
</organism>
<evidence type="ECO:0000256" key="4">
    <source>
        <dbReference type="ARBA" id="ARBA00022807"/>
    </source>
</evidence>
<dbReference type="PANTHER" id="PTHR39178">
    <property type="entry name" value="HYPOTHETICAL RIBOSOME-ASSOCIATED PROTEIN"/>
    <property type="match status" value="1"/>
</dbReference>
<evidence type="ECO:0000256" key="6">
    <source>
        <dbReference type="ARBA" id="ARBA00044538"/>
    </source>
</evidence>
<evidence type="ECO:0000313" key="8">
    <source>
        <dbReference type="EMBL" id="CAB3391933.1"/>
    </source>
</evidence>
<reference evidence="8 10" key="3">
    <citation type="submission" date="2020-04" db="EMBL/GenBank/DDBJ databases">
        <authorList>
            <person name="Hogendoorn C."/>
        </authorList>
    </citation>
    <scope>NUCLEOTIDE SEQUENCE [LARGE SCALE GENOMIC DNA]</scope>
    <source>
        <strain evidence="8">COOX1</strain>
    </source>
</reference>
<evidence type="ECO:0000313" key="9">
    <source>
        <dbReference type="Proteomes" id="UP000231932"/>
    </source>
</evidence>
<reference evidence="9" key="1">
    <citation type="submission" date="2017-11" db="EMBL/GenBank/DDBJ databases">
        <title>Complete Genome Sequence of Kyrpidia sp. Strain EA-1, a thermophilic, hydrogen-oxidizing Bacterium, isolated from the Azores.</title>
        <authorList>
            <person name="Reiner J.E."/>
            <person name="Lapp C.J."/>
            <person name="Bunk B."/>
            <person name="Gescher J."/>
        </authorList>
    </citation>
    <scope>NUCLEOTIDE SEQUENCE [LARGE SCALE GENOMIC DNA]</scope>
    <source>
        <strain evidence="9">EA-1</strain>
    </source>
</reference>
<keyword evidence="4" id="KW-0788">Thiol protease</keyword>
<gene>
    <name evidence="8" type="ORF">COOX1_1158</name>
    <name evidence="7" type="ORF">CVV65_04850</name>
</gene>
<keyword evidence="1" id="KW-0690">Ribosome biogenesis</keyword>
<dbReference type="GO" id="GO:0008234">
    <property type="term" value="F:cysteine-type peptidase activity"/>
    <property type="evidence" value="ECO:0007669"/>
    <property type="project" value="UniProtKB-KW"/>
</dbReference>
<evidence type="ECO:0000256" key="3">
    <source>
        <dbReference type="ARBA" id="ARBA00022801"/>
    </source>
</evidence>
<dbReference type="CDD" id="cd16332">
    <property type="entry name" value="Prp-like"/>
    <property type="match status" value="1"/>
</dbReference>
<keyword evidence="3" id="KW-0378">Hydrolase</keyword>
<dbReference type="GO" id="GO:0042254">
    <property type="term" value="P:ribosome biogenesis"/>
    <property type="evidence" value="ECO:0007669"/>
    <property type="project" value="UniProtKB-KW"/>
</dbReference>
<accession>A0A2K8N6Y5</accession>
<evidence type="ECO:0000313" key="7">
    <source>
        <dbReference type="EMBL" id="ATY84360.1"/>
    </source>
</evidence>
<dbReference type="RefSeq" id="WP_100667184.1">
    <property type="nucleotide sequence ID" value="NZ_CP024955.1"/>
</dbReference>
<dbReference type="AlphaFoldDB" id="A0A2K8N6Y5"/>
<dbReference type="Proteomes" id="UP000502196">
    <property type="component" value="Chromosome"/>
</dbReference>
<dbReference type="EMBL" id="CP024955">
    <property type="protein sequence ID" value="ATY84360.1"/>
    <property type="molecule type" value="Genomic_DNA"/>
</dbReference>
<dbReference type="GO" id="GO:0006508">
    <property type="term" value="P:proteolysis"/>
    <property type="evidence" value="ECO:0007669"/>
    <property type="project" value="UniProtKB-KW"/>
</dbReference>
<protein>
    <recommendedName>
        <fullName evidence="6">Ribosomal processing cysteine protease Prp</fullName>
    </recommendedName>
</protein>